<evidence type="ECO:0000313" key="2">
    <source>
        <dbReference type="Proteomes" id="UP000316621"/>
    </source>
</evidence>
<dbReference type="Proteomes" id="UP000316621">
    <property type="component" value="Chromosome 7"/>
</dbReference>
<protein>
    <submittedName>
        <fullName evidence="1">Uncharacterized protein</fullName>
    </submittedName>
</protein>
<dbReference type="InterPro" id="IPR004993">
    <property type="entry name" value="GH3"/>
</dbReference>
<gene>
    <name evidence="1" type="ORF">C5167_031477</name>
</gene>
<dbReference type="Gramene" id="RZC68219">
    <property type="protein sequence ID" value="RZC68219"/>
    <property type="gene ID" value="C5167_031477"/>
</dbReference>
<organism evidence="1 2">
    <name type="scientific">Papaver somniferum</name>
    <name type="common">Opium poppy</name>
    <dbReference type="NCBI Taxonomy" id="3469"/>
    <lineage>
        <taxon>Eukaryota</taxon>
        <taxon>Viridiplantae</taxon>
        <taxon>Streptophyta</taxon>
        <taxon>Embryophyta</taxon>
        <taxon>Tracheophyta</taxon>
        <taxon>Spermatophyta</taxon>
        <taxon>Magnoliopsida</taxon>
        <taxon>Ranunculales</taxon>
        <taxon>Papaveraceae</taxon>
        <taxon>Papaveroideae</taxon>
        <taxon>Papaver</taxon>
    </lineage>
</organism>
<dbReference type="OMA" id="MNANEIQ"/>
<dbReference type="EMBL" id="CM010721">
    <property type="protein sequence ID" value="RZC68219.1"/>
    <property type="molecule type" value="Genomic_DNA"/>
</dbReference>
<reference evidence="1 2" key="1">
    <citation type="journal article" date="2018" name="Science">
        <title>The opium poppy genome and morphinan production.</title>
        <authorList>
            <person name="Guo L."/>
            <person name="Winzer T."/>
            <person name="Yang X."/>
            <person name="Li Y."/>
            <person name="Ning Z."/>
            <person name="He Z."/>
            <person name="Teodor R."/>
            <person name="Lu Y."/>
            <person name="Bowser T.A."/>
            <person name="Graham I.A."/>
            <person name="Ye K."/>
        </authorList>
    </citation>
    <scope>NUCLEOTIDE SEQUENCE [LARGE SCALE GENOMIC DNA]</scope>
    <source>
        <strain evidence="2">cv. HN1</strain>
        <tissue evidence="1">Leaves</tissue>
    </source>
</reference>
<evidence type="ECO:0000313" key="1">
    <source>
        <dbReference type="EMBL" id="RZC68219.1"/>
    </source>
</evidence>
<dbReference type="PANTHER" id="PTHR31901">
    <property type="entry name" value="GH3 DOMAIN-CONTAINING PROTEIN"/>
    <property type="match status" value="1"/>
</dbReference>
<sequence length="138" mass="15417">MEATAAIYDSVAVKNSSIANTCTNNFDERNHDEKNKEELQFIEEVTINADKVQNKVLTEILSRNAQVEYLQRHGLDGYTDWQTFKRVMPLVSYEDVKTDIDLLITKGNISSILCASPVSQFLHSTGTSSGVSKLMPTT</sequence>
<keyword evidence="2" id="KW-1185">Reference proteome</keyword>
<dbReference type="OrthoDB" id="1915431at2759"/>
<dbReference type="PANTHER" id="PTHR31901:SF9">
    <property type="entry name" value="GH3 DOMAIN-CONTAINING PROTEIN"/>
    <property type="match status" value="1"/>
</dbReference>
<dbReference type="GO" id="GO:0005737">
    <property type="term" value="C:cytoplasm"/>
    <property type="evidence" value="ECO:0007669"/>
    <property type="project" value="TreeGrafter"/>
</dbReference>
<accession>A0A4Y7K8G4</accession>
<dbReference type="AlphaFoldDB" id="A0A4Y7K8G4"/>
<proteinExistence type="predicted"/>
<dbReference type="GO" id="GO:0016881">
    <property type="term" value="F:acid-amino acid ligase activity"/>
    <property type="evidence" value="ECO:0007669"/>
    <property type="project" value="TreeGrafter"/>
</dbReference>
<name>A0A4Y7K8G4_PAPSO</name>
<dbReference type="Pfam" id="PF03321">
    <property type="entry name" value="GH3"/>
    <property type="match status" value="1"/>
</dbReference>